<name>A0A2P4SJ30_BAMTH</name>
<organism evidence="2 3">
    <name type="scientific">Bambusicola thoracicus</name>
    <name type="common">Chinese bamboo-partridge</name>
    <name type="synonym">Perdix thoracica</name>
    <dbReference type="NCBI Taxonomy" id="9083"/>
    <lineage>
        <taxon>Eukaryota</taxon>
        <taxon>Metazoa</taxon>
        <taxon>Chordata</taxon>
        <taxon>Craniata</taxon>
        <taxon>Vertebrata</taxon>
        <taxon>Euteleostomi</taxon>
        <taxon>Archelosauria</taxon>
        <taxon>Archosauria</taxon>
        <taxon>Dinosauria</taxon>
        <taxon>Saurischia</taxon>
        <taxon>Theropoda</taxon>
        <taxon>Coelurosauria</taxon>
        <taxon>Aves</taxon>
        <taxon>Neognathae</taxon>
        <taxon>Galloanserae</taxon>
        <taxon>Galliformes</taxon>
        <taxon>Phasianidae</taxon>
        <taxon>Perdicinae</taxon>
        <taxon>Bambusicola</taxon>
    </lineage>
</organism>
<dbReference type="Proteomes" id="UP000237246">
    <property type="component" value="Unassembled WGS sequence"/>
</dbReference>
<proteinExistence type="predicted"/>
<keyword evidence="3" id="KW-1185">Reference proteome</keyword>
<gene>
    <name evidence="2" type="ORF">CIB84_012132</name>
</gene>
<dbReference type="EMBL" id="PPHD01043666">
    <property type="protein sequence ID" value="POI24119.1"/>
    <property type="molecule type" value="Genomic_DNA"/>
</dbReference>
<protein>
    <submittedName>
        <fullName evidence="2">Uncharacterized protein</fullName>
    </submittedName>
</protein>
<feature type="region of interest" description="Disordered" evidence="1">
    <location>
        <begin position="1"/>
        <end position="30"/>
    </location>
</feature>
<reference evidence="2 3" key="1">
    <citation type="submission" date="2018-01" db="EMBL/GenBank/DDBJ databases">
        <title>Comparison of the Chinese Bamboo Partridge and Red Junglefowl genome sequences highlights the importance of demography in genome evolution.</title>
        <authorList>
            <person name="Tiley G.P."/>
            <person name="Kimball R.T."/>
            <person name="Braun E.L."/>
            <person name="Burleigh J.G."/>
        </authorList>
    </citation>
    <scope>NUCLEOTIDE SEQUENCE [LARGE SCALE GENOMIC DNA]</scope>
    <source>
        <strain evidence="2">RTK389</strain>
        <tissue evidence="2">Blood</tissue>
    </source>
</reference>
<dbReference type="AlphaFoldDB" id="A0A2P4SJ30"/>
<comment type="caution">
    <text evidence="2">The sequence shown here is derived from an EMBL/GenBank/DDBJ whole genome shotgun (WGS) entry which is preliminary data.</text>
</comment>
<evidence type="ECO:0000256" key="1">
    <source>
        <dbReference type="SAM" id="MobiDB-lite"/>
    </source>
</evidence>
<evidence type="ECO:0000313" key="2">
    <source>
        <dbReference type="EMBL" id="POI24119.1"/>
    </source>
</evidence>
<accession>A0A2P4SJ30</accession>
<evidence type="ECO:0000313" key="3">
    <source>
        <dbReference type="Proteomes" id="UP000237246"/>
    </source>
</evidence>
<sequence>MCSTTGSSSRPSMAEQGSSWTRSACCGSTP</sequence>